<feature type="chain" id="PRO_5046514314" evidence="2">
    <location>
        <begin position="22"/>
        <end position="100"/>
    </location>
</feature>
<dbReference type="Proteomes" id="UP001548590">
    <property type="component" value="Unassembled WGS sequence"/>
</dbReference>
<proteinExistence type="predicted"/>
<feature type="signal peptide" evidence="2">
    <location>
        <begin position="1"/>
        <end position="21"/>
    </location>
</feature>
<organism evidence="3 4">
    <name type="scientific">Uliginosibacterium paludis</name>
    <dbReference type="NCBI Taxonomy" id="1615952"/>
    <lineage>
        <taxon>Bacteria</taxon>
        <taxon>Pseudomonadati</taxon>
        <taxon>Pseudomonadota</taxon>
        <taxon>Betaproteobacteria</taxon>
        <taxon>Rhodocyclales</taxon>
        <taxon>Zoogloeaceae</taxon>
        <taxon>Uliginosibacterium</taxon>
    </lineage>
</organism>
<dbReference type="EMBL" id="JBEWLZ010000010">
    <property type="protein sequence ID" value="MET1491303.1"/>
    <property type="molecule type" value="Genomic_DNA"/>
</dbReference>
<keyword evidence="4" id="KW-1185">Reference proteome</keyword>
<sequence length="100" mass="10820">MPCRTALPCLLLALLSTAASAECDEPKGQYRGKLFDAMAQIEGGMAGRVEEAINKAGVQRIALFGREKLGRRTRRDGPGRPPAGARHSRRAQVLCRFVGL</sequence>
<evidence type="ECO:0000313" key="3">
    <source>
        <dbReference type="EMBL" id="MET1491303.1"/>
    </source>
</evidence>
<accession>A0ABV2CU36</accession>
<gene>
    <name evidence="3" type="ORF">ABVT11_15795</name>
</gene>
<keyword evidence="2" id="KW-0732">Signal</keyword>
<evidence type="ECO:0000256" key="2">
    <source>
        <dbReference type="SAM" id="SignalP"/>
    </source>
</evidence>
<evidence type="ECO:0000256" key="1">
    <source>
        <dbReference type="SAM" id="MobiDB-lite"/>
    </source>
</evidence>
<name>A0ABV2CU36_9RHOO</name>
<evidence type="ECO:0000313" key="4">
    <source>
        <dbReference type="Proteomes" id="UP001548590"/>
    </source>
</evidence>
<dbReference type="RefSeq" id="WP_345930355.1">
    <property type="nucleotide sequence ID" value="NZ_JBDIVF010000016.1"/>
</dbReference>
<protein>
    <submittedName>
        <fullName evidence="3">Uncharacterized protein</fullName>
    </submittedName>
</protein>
<reference evidence="3 4" key="1">
    <citation type="submission" date="2024-07" db="EMBL/GenBank/DDBJ databases">
        <title>Uliginosibacterium paludis KCTC:42655.</title>
        <authorList>
            <person name="Kim M.K."/>
        </authorList>
    </citation>
    <scope>NUCLEOTIDE SEQUENCE [LARGE SCALE GENOMIC DNA]</scope>
    <source>
        <strain evidence="3 4">KCTC 42655</strain>
    </source>
</reference>
<comment type="caution">
    <text evidence="3">The sequence shown here is derived from an EMBL/GenBank/DDBJ whole genome shotgun (WGS) entry which is preliminary data.</text>
</comment>
<feature type="compositionally biased region" description="Basic and acidic residues" evidence="1">
    <location>
        <begin position="69"/>
        <end position="78"/>
    </location>
</feature>
<feature type="region of interest" description="Disordered" evidence="1">
    <location>
        <begin position="69"/>
        <end position="89"/>
    </location>
</feature>